<feature type="coiled-coil region" evidence="1">
    <location>
        <begin position="691"/>
        <end position="781"/>
    </location>
</feature>
<feature type="region of interest" description="Disordered" evidence="2">
    <location>
        <begin position="418"/>
        <end position="438"/>
    </location>
</feature>
<reference evidence="4" key="1">
    <citation type="submission" date="2021-01" db="EMBL/GenBank/DDBJ databases">
        <authorList>
            <consortium name="Genoscope - CEA"/>
            <person name="William W."/>
        </authorList>
    </citation>
    <scope>NUCLEOTIDE SEQUENCE</scope>
</reference>
<gene>
    <name evidence="4" type="ORF">POCTA_138.1.T0500088</name>
</gene>
<dbReference type="InterPro" id="IPR018247">
    <property type="entry name" value="EF_Hand_1_Ca_BS"/>
</dbReference>
<comment type="caution">
    <text evidence="4">The sequence shown here is derived from an EMBL/GenBank/DDBJ whole genome shotgun (WGS) entry which is preliminary data.</text>
</comment>
<feature type="coiled-coil region" evidence="1">
    <location>
        <begin position="293"/>
        <end position="341"/>
    </location>
</feature>
<evidence type="ECO:0000259" key="3">
    <source>
        <dbReference type="PROSITE" id="PS50222"/>
    </source>
</evidence>
<feature type="compositionally biased region" description="Basic residues" evidence="2">
    <location>
        <begin position="129"/>
        <end position="142"/>
    </location>
</feature>
<dbReference type="OrthoDB" id="300037at2759"/>
<feature type="region of interest" description="Disordered" evidence="2">
    <location>
        <begin position="858"/>
        <end position="878"/>
    </location>
</feature>
<protein>
    <recommendedName>
        <fullName evidence="3">EF-hand domain-containing protein</fullName>
    </recommendedName>
</protein>
<dbReference type="PROSITE" id="PS50222">
    <property type="entry name" value="EF_HAND_2"/>
    <property type="match status" value="1"/>
</dbReference>
<organism evidence="4 5">
    <name type="scientific">Paramecium octaurelia</name>
    <dbReference type="NCBI Taxonomy" id="43137"/>
    <lineage>
        <taxon>Eukaryota</taxon>
        <taxon>Sar</taxon>
        <taxon>Alveolata</taxon>
        <taxon>Ciliophora</taxon>
        <taxon>Intramacronucleata</taxon>
        <taxon>Oligohymenophorea</taxon>
        <taxon>Peniculida</taxon>
        <taxon>Parameciidae</taxon>
        <taxon>Paramecium</taxon>
    </lineage>
</organism>
<dbReference type="EMBL" id="CAJJDP010000050">
    <property type="protein sequence ID" value="CAD8167449.1"/>
    <property type="molecule type" value="Genomic_DNA"/>
</dbReference>
<dbReference type="InterPro" id="IPR002048">
    <property type="entry name" value="EF_hand_dom"/>
</dbReference>
<feature type="compositionally biased region" description="Low complexity" evidence="2">
    <location>
        <begin position="859"/>
        <end position="869"/>
    </location>
</feature>
<dbReference type="OMA" id="QTNITMM"/>
<evidence type="ECO:0000256" key="2">
    <source>
        <dbReference type="SAM" id="MobiDB-lite"/>
    </source>
</evidence>
<evidence type="ECO:0000256" key="1">
    <source>
        <dbReference type="SAM" id="Coils"/>
    </source>
</evidence>
<feature type="compositionally biased region" description="Polar residues" evidence="2">
    <location>
        <begin position="1012"/>
        <end position="1027"/>
    </location>
</feature>
<name>A0A8S1UV38_PAROT</name>
<keyword evidence="5" id="KW-1185">Reference proteome</keyword>
<feature type="coiled-coil region" evidence="1">
    <location>
        <begin position="1047"/>
        <end position="1081"/>
    </location>
</feature>
<dbReference type="PANTHER" id="PTHR34894">
    <property type="entry name" value="SAM-DEPENDENT METHYLTRANSFERASE RSMI, CONSERVED SITE"/>
    <property type="match status" value="1"/>
</dbReference>
<dbReference type="Proteomes" id="UP000683925">
    <property type="component" value="Unassembled WGS sequence"/>
</dbReference>
<proteinExistence type="predicted"/>
<feature type="region of interest" description="Disordered" evidence="2">
    <location>
        <begin position="1007"/>
        <end position="1027"/>
    </location>
</feature>
<feature type="region of interest" description="Disordered" evidence="2">
    <location>
        <begin position="120"/>
        <end position="143"/>
    </location>
</feature>
<accession>A0A8S1UV38</accession>
<keyword evidence="1" id="KW-0175">Coiled coil</keyword>
<dbReference type="GO" id="GO:0005509">
    <property type="term" value="F:calcium ion binding"/>
    <property type="evidence" value="ECO:0007669"/>
    <property type="project" value="InterPro"/>
</dbReference>
<feature type="domain" description="EF-hand" evidence="3">
    <location>
        <begin position="1367"/>
        <end position="1402"/>
    </location>
</feature>
<evidence type="ECO:0000313" key="5">
    <source>
        <dbReference type="Proteomes" id="UP000683925"/>
    </source>
</evidence>
<dbReference type="PANTHER" id="PTHR34894:SF5">
    <property type="entry name" value="EF-HAND DOMAIN-CONTAINING PROTEIN"/>
    <property type="match status" value="1"/>
</dbReference>
<sequence length="1577" mass="184434">MLAQKQITNKFLLAKLKEAEERNDSQSVPSFMNQTVTINNQHISDQIRKAKKEAVSLHTSRKSTQHSPKTSLDLSEFIKQTKIQQMTQQKLLTEKKFSQLAISKVRDDVSHFYDQIKSPNTTREQRSFQPRRQRATFHKKSRSGQQIHLIDMKEYQKLEDGLNKEISSLHTEDPGGRVQSIQLRDWFQKQQSDDLIPLLTVTMNELVKSLKKECLERGELVEQIWQKVIQMVNKIKFDSEILVKKNDVLVMDEQAKVFYIYQEKMSNLQSQIQEVTLKYTQEVTQHNVCKQEYKELEINFKKNRSQLNDLRKIASFLQKKLKQSHQEIEILNRKLQTITQKQLESQQQTHRDINGTLQQVHSQRILINQESMFSLKQSQQLQPPSLNQIQQSQQQKVLQHIINSSQVQTGKRVSYLGNSQVQKSQQEKSSSSDEDDLMDGLLDDKNIIEMDNMVMNMDKIIKVACVETQVESDILHLYQKTQEIQTNITMMAKDFNLITDSQVKIQNVVEQFKQRSQVEETLKLCEDKTNKAFSGRQLNQIIESKFLNKEQPSPGVNKLNQIRQDSFRSKKGVNQSNEQATSNDQSMDINSDRYVDFEKVKTLVLMMQILENKNKELQYIIDQMNEKCNKHMQELEDARSRAVSIGTFKILKEQQQQQQQLTSQYIDGESSPEQYAKFNSSQKMIKRQKDNKKLNQAKLIFKEKMSNLQSQIQEVTLKYTQEVTQHNVCKQEYKELEINFKKNRSQLNDLRKIASFLQKKLKQSHQEIEILNRKLQTITQKQLESQQQTHRDINGTLQQVHSQRILINQESMFSLKQSQQLQPPSLNQIQQSQQQKVLQHIINSSQVQTGKRVSYLGNSQVQKSQQEKSSSSDEDDLMDGLLDDKNIIEMDNMVMNMDKIIKVACVETQVESDILHLYQKTQEIQTNITMMAKDFNLITDSQVKIQNVVEQFKQRSQVEETLKLCEDKTNKAFSGRQLNQIIESKFLNKEQPSPGVNKLNQIRQDSFRSKKGVNQSNEQATSNDQSMDINSDRYVDFEKVKTLVLMMQILENKNKELQYIIDQMNEKCNKHMQELEDARSRAVSIGTFKILKEQQQQQQQLTSQYIDGESSPEQYAKFNSSQKMIKRQKDNKKLNQAKLIFKGPQLGQKVNIVYEFQKVNAGPQLVEKIKLKQLPKIKHFMPLKLLLKQITVIYQDRIQQQKDNQAFKDQDMASFVYSYFLQQFGIKRIAEQKFLILIVSVKHYKQIVRINNFAKFLGLFDDCVNYSIDEMKKYLESFDYVTNISTLGVQIPDQDSEVRYFVPYVRAQQYIGMFADSRMTIEEKEELKKELDLLKEVDTKTSNRQPIIDFDQFMIQMFVKYKILVSRAKEYVINAFAACDLDGNGMCNFEEWYLLLRHIEPDRLTNDEISEIFFTNADLLIKGEQNFSFEKFAVVCVEYGLFSEEAQNSFLQIKGTKTEIMIQFQKLIDGWAGQRKTIEQRFEQVTLLETEKIDSWRAIIETLERKILDLKEHLTQPGVEKKVKPLLIANLLLNKESEMLLELQEDIDDDGSPNGKAFQQNFASNGSIRIQMDIIKE</sequence>
<evidence type="ECO:0000313" key="4">
    <source>
        <dbReference type="EMBL" id="CAD8167449.1"/>
    </source>
</evidence>
<dbReference type="PROSITE" id="PS00018">
    <property type="entry name" value="EF_HAND_1"/>
    <property type="match status" value="1"/>
</dbReference>
<feature type="compositionally biased region" description="Low complexity" evidence="2">
    <location>
        <begin position="419"/>
        <end position="429"/>
    </location>
</feature>
<feature type="region of interest" description="Disordered" evidence="2">
    <location>
        <begin position="567"/>
        <end position="587"/>
    </location>
</feature>
<feature type="coiled-coil region" evidence="1">
    <location>
        <begin position="607"/>
        <end position="641"/>
    </location>
</feature>
<feature type="compositionally biased region" description="Polar residues" evidence="2">
    <location>
        <begin position="572"/>
        <end position="587"/>
    </location>
</feature>